<dbReference type="KEGG" id="tva:5467283"/>
<evidence type="ECO:0000313" key="3">
    <source>
        <dbReference type="Proteomes" id="UP000001542"/>
    </source>
</evidence>
<dbReference type="EMBL" id="DS113188">
    <property type="protein sequence ID" value="EAY21731.1"/>
    <property type="molecule type" value="Genomic_DNA"/>
</dbReference>
<dbReference type="InParanoid" id="A2DCV7"/>
<keyword evidence="1" id="KW-0175">Coiled coil</keyword>
<proteinExistence type="predicted"/>
<dbReference type="RefSeq" id="XP_001582717.1">
    <property type="nucleotide sequence ID" value="XM_001582667.1"/>
</dbReference>
<sequence length="379" mass="42933">MSDSNVFGSIFAETAPTRGLIVKQPTEELQLDALRDDLLQSLDEVQPRIEKLKETCNIVIQSSQGNIKNVGVDLQHEIDKIIPRMDAIHTTSIKTSRRIQSLGLNQQTVGMLSIPKQLRPVHDEFFQFKEEFDTSLKNVATLSRSITSKIDLHNGALESLKTIPNALQENLEKIAQQQEECVNASVMIDQLKQQLTASIINEHEQILSQFDEKVNKAAKLVEDLETKADDGLTSTTQINEQIQTEKFDIKNSFEDLMKEIQNTSFTKLDDMKKKVELSNKETISKITDLQSQLTNELEEISRCQSDNVVLSLIDEIEKQKEMSELEALIERFNALEKAIKDPATRPPGADYEDLNGIYEGRKAVFRCFDNGTFTVKFVD</sequence>
<evidence type="ECO:0000256" key="1">
    <source>
        <dbReference type="SAM" id="Coils"/>
    </source>
</evidence>
<evidence type="ECO:0000313" key="2">
    <source>
        <dbReference type="EMBL" id="EAY21731.1"/>
    </source>
</evidence>
<feature type="coiled-coil region" evidence="1">
    <location>
        <begin position="174"/>
        <end position="227"/>
    </location>
</feature>
<accession>A2DCV7</accession>
<protein>
    <submittedName>
        <fullName evidence="2">Uncharacterized protein</fullName>
    </submittedName>
</protein>
<dbReference type="AlphaFoldDB" id="A2DCV7"/>
<reference evidence="2" key="1">
    <citation type="submission" date="2006-10" db="EMBL/GenBank/DDBJ databases">
        <authorList>
            <person name="Amadeo P."/>
            <person name="Zhao Q."/>
            <person name="Wortman J."/>
            <person name="Fraser-Liggett C."/>
            <person name="Carlton J."/>
        </authorList>
    </citation>
    <scope>NUCLEOTIDE SEQUENCE</scope>
    <source>
        <strain evidence="2">G3</strain>
    </source>
</reference>
<name>A2DCV7_TRIV3</name>
<gene>
    <name evidence="2" type="ORF">TVAG_237570</name>
</gene>
<organism evidence="2 3">
    <name type="scientific">Trichomonas vaginalis (strain ATCC PRA-98 / G3)</name>
    <dbReference type="NCBI Taxonomy" id="412133"/>
    <lineage>
        <taxon>Eukaryota</taxon>
        <taxon>Metamonada</taxon>
        <taxon>Parabasalia</taxon>
        <taxon>Trichomonadida</taxon>
        <taxon>Trichomonadidae</taxon>
        <taxon>Trichomonas</taxon>
    </lineage>
</organism>
<keyword evidence="3" id="KW-1185">Reference proteome</keyword>
<dbReference type="SMR" id="A2DCV7"/>
<dbReference type="VEuPathDB" id="TrichDB:TVAG_237570"/>
<dbReference type="VEuPathDB" id="TrichDB:TVAGG3_0606710"/>
<reference evidence="2" key="2">
    <citation type="journal article" date="2007" name="Science">
        <title>Draft genome sequence of the sexually transmitted pathogen Trichomonas vaginalis.</title>
        <authorList>
            <person name="Carlton J.M."/>
            <person name="Hirt R.P."/>
            <person name="Silva J.C."/>
            <person name="Delcher A.L."/>
            <person name="Schatz M."/>
            <person name="Zhao Q."/>
            <person name="Wortman J.R."/>
            <person name="Bidwell S.L."/>
            <person name="Alsmark U.C.M."/>
            <person name="Besteiro S."/>
            <person name="Sicheritz-Ponten T."/>
            <person name="Noel C.J."/>
            <person name="Dacks J.B."/>
            <person name="Foster P.G."/>
            <person name="Simillion C."/>
            <person name="Van de Peer Y."/>
            <person name="Miranda-Saavedra D."/>
            <person name="Barton G.J."/>
            <person name="Westrop G.D."/>
            <person name="Mueller S."/>
            <person name="Dessi D."/>
            <person name="Fiori P.L."/>
            <person name="Ren Q."/>
            <person name="Paulsen I."/>
            <person name="Zhang H."/>
            <person name="Bastida-Corcuera F.D."/>
            <person name="Simoes-Barbosa A."/>
            <person name="Brown M.T."/>
            <person name="Hayes R.D."/>
            <person name="Mukherjee M."/>
            <person name="Okumura C.Y."/>
            <person name="Schneider R."/>
            <person name="Smith A.J."/>
            <person name="Vanacova S."/>
            <person name="Villalvazo M."/>
            <person name="Haas B.J."/>
            <person name="Pertea M."/>
            <person name="Feldblyum T.V."/>
            <person name="Utterback T.R."/>
            <person name="Shu C.L."/>
            <person name="Osoegawa K."/>
            <person name="de Jong P.J."/>
            <person name="Hrdy I."/>
            <person name="Horvathova L."/>
            <person name="Zubacova Z."/>
            <person name="Dolezal P."/>
            <person name="Malik S.B."/>
            <person name="Logsdon J.M. Jr."/>
            <person name="Henze K."/>
            <person name="Gupta A."/>
            <person name="Wang C.C."/>
            <person name="Dunne R.L."/>
            <person name="Upcroft J.A."/>
            <person name="Upcroft P."/>
            <person name="White O."/>
            <person name="Salzberg S.L."/>
            <person name="Tang P."/>
            <person name="Chiu C.-H."/>
            <person name="Lee Y.-S."/>
            <person name="Embley T.M."/>
            <person name="Coombs G.H."/>
            <person name="Mottram J.C."/>
            <person name="Tachezy J."/>
            <person name="Fraser-Liggett C.M."/>
            <person name="Johnson P.J."/>
        </authorList>
    </citation>
    <scope>NUCLEOTIDE SEQUENCE [LARGE SCALE GENOMIC DNA]</scope>
    <source>
        <strain evidence="2">G3</strain>
    </source>
</reference>
<dbReference type="Proteomes" id="UP000001542">
    <property type="component" value="Unassembled WGS sequence"/>
</dbReference>
<dbReference type="OrthoDB" id="10612755at2759"/>